<dbReference type="EMBL" id="JYDL01001759">
    <property type="protein sequence ID" value="KRX11626.1"/>
    <property type="molecule type" value="Genomic_DNA"/>
</dbReference>
<evidence type="ECO:0000313" key="1">
    <source>
        <dbReference type="EMBL" id="KRX11626.1"/>
    </source>
</evidence>
<organism evidence="1 2">
    <name type="scientific">Trichinella nelsoni</name>
    <dbReference type="NCBI Taxonomy" id="6336"/>
    <lineage>
        <taxon>Eukaryota</taxon>
        <taxon>Metazoa</taxon>
        <taxon>Ecdysozoa</taxon>
        <taxon>Nematoda</taxon>
        <taxon>Enoplea</taxon>
        <taxon>Dorylaimia</taxon>
        <taxon>Trichinellida</taxon>
        <taxon>Trichinellidae</taxon>
        <taxon>Trichinella</taxon>
    </lineage>
</organism>
<comment type="caution">
    <text evidence="1">The sequence shown here is derived from an EMBL/GenBank/DDBJ whole genome shotgun (WGS) entry which is preliminary data.</text>
</comment>
<proteinExistence type="predicted"/>
<protein>
    <submittedName>
        <fullName evidence="1">Uncharacterized protein</fullName>
    </submittedName>
</protein>
<name>A0A0V0RBI5_9BILA</name>
<dbReference type="Proteomes" id="UP000054630">
    <property type="component" value="Unassembled WGS sequence"/>
</dbReference>
<keyword evidence="2" id="KW-1185">Reference proteome</keyword>
<reference evidence="1 2" key="1">
    <citation type="submission" date="2015-01" db="EMBL/GenBank/DDBJ databases">
        <title>Evolution of Trichinella species and genotypes.</title>
        <authorList>
            <person name="Korhonen P.K."/>
            <person name="Edoardo P."/>
            <person name="Giuseppe L.R."/>
            <person name="Gasser R.B."/>
        </authorList>
    </citation>
    <scope>NUCLEOTIDE SEQUENCE [LARGE SCALE GENOMIC DNA]</scope>
    <source>
        <strain evidence="1">ISS37</strain>
    </source>
</reference>
<evidence type="ECO:0000313" key="2">
    <source>
        <dbReference type="Proteomes" id="UP000054630"/>
    </source>
</evidence>
<accession>A0A0V0RBI5</accession>
<sequence>MCLFCLIDRLMEMGIGTVFVFMGVAADPTPLVLMKLVSGVILESLSRHCL</sequence>
<gene>
    <name evidence="1" type="ORF">T07_9037</name>
</gene>
<dbReference type="AlphaFoldDB" id="A0A0V0RBI5"/>